<keyword evidence="9" id="KW-1185">Reference proteome</keyword>
<keyword evidence="3" id="KW-0560">Oxidoreductase</keyword>
<evidence type="ECO:0000259" key="7">
    <source>
        <dbReference type="Pfam" id="PF00248"/>
    </source>
</evidence>
<accession>A0A2V1HYB3</accession>
<dbReference type="EMBL" id="QEOP01000001">
    <property type="protein sequence ID" value="PVZ95757.1"/>
    <property type="molecule type" value="Genomic_DNA"/>
</dbReference>
<dbReference type="PANTHER" id="PTHR43827:SF3">
    <property type="entry name" value="NADP-DEPENDENT OXIDOREDUCTASE DOMAIN-CONTAINING PROTEIN"/>
    <property type="match status" value="1"/>
</dbReference>
<comment type="similarity">
    <text evidence="1">Belongs to the aldo/keto reductase family.</text>
</comment>
<reference evidence="8 9" key="1">
    <citation type="submission" date="2018-05" db="EMBL/GenBank/DDBJ databases">
        <title>Amnibacterium sp. M8JJ-5, whole genome shotgun sequence.</title>
        <authorList>
            <person name="Tuo L."/>
        </authorList>
    </citation>
    <scope>NUCLEOTIDE SEQUENCE [LARGE SCALE GENOMIC DNA]</scope>
    <source>
        <strain evidence="8 9">M8JJ-5</strain>
    </source>
</reference>
<comment type="caution">
    <text evidence="8">The sequence shown here is derived from an EMBL/GenBank/DDBJ whole genome shotgun (WGS) entry which is preliminary data.</text>
</comment>
<dbReference type="InterPro" id="IPR018170">
    <property type="entry name" value="Aldo/ket_reductase_CS"/>
</dbReference>
<evidence type="ECO:0000256" key="1">
    <source>
        <dbReference type="ARBA" id="ARBA00007905"/>
    </source>
</evidence>
<dbReference type="PANTHER" id="PTHR43827">
    <property type="entry name" value="2,5-DIKETO-D-GLUCONIC ACID REDUCTASE"/>
    <property type="match status" value="1"/>
</dbReference>
<evidence type="ECO:0000256" key="5">
    <source>
        <dbReference type="PIRSR" id="PIRSR000097-2"/>
    </source>
</evidence>
<feature type="domain" description="NADP-dependent oxidoreductase" evidence="7">
    <location>
        <begin position="17"/>
        <end position="261"/>
    </location>
</feature>
<name>A0A2V1HYB3_9MICO</name>
<dbReference type="AlphaFoldDB" id="A0A2V1HYB3"/>
<feature type="site" description="Lowers pKa of active site Tyr" evidence="6">
    <location>
        <position position="75"/>
    </location>
</feature>
<dbReference type="Gene3D" id="3.20.20.100">
    <property type="entry name" value="NADP-dependent oxidoreductase domain"/>
    <property type="match status" value="1"/>
</dbReference>
<evidence type="ECO:0000256" key="4">
    <source>
        <dbReference type="PIRSR" id="PIRSR000097-1"/>
    </source>
</evidence>
<evidence type="ECO:0000256" key="2">
    <source>
        <dbReference type="ARBA" id="ARBA00022857"/>
    </source>
</evidence>
<dbReference type="InterPro" id="IPR020471">
    <property type="entry name" value="AKR"/>
</dbReference>
<dbReference type="RefSeq" id="WP_116755491.1">
    <property type="nucleotide sequence ID" value="NZ_JBHUEX010000001.1"/>
</dbReference>
<dbReference type="PROSITE" id="PS00062">
    <property type="entry name" value="ALDOKETO_REDUCTASE_2"/>
    <property type="match status" value="1"/>
</dbReference>
<feature type="binding site" evidence="5">
    <location>
        <position position="108"/>
    </location>
    <ligand>
        <name>substrate</name>
    </ligand>
</feature>
<keyword evidence="2" id="KW-0521">NADP</keyword>
<feature type="active site" description="Proton donor" evidence="4">
    <location>
        <position position="50"/>
    </location>
</feature>
<proteinExistence type="inferred from homology"/>
<evidence type="ECO:0000313" key="8">
    <source>
        <dbReference type="EMBL" id="PVZ95757.1"/>
    </source>
</evidence>
<protein>
    <submittedName>
        <fullName evidence="8">Aldo/keto reductase</fullName>
    </submittedName>
</protein>
<evidence type="ECO:0000313" key="9">
    <source>
        <dbReference type="Proteomes" id="UP000244893"/>
    </source>
</evidence>
<dbReference type="PRINTS" id="PR00069">
    <property type="entry name" value="ALDKETRDTASE"/>
</dbReference>
<dbReference type="PIRSF" id="PIRSF000097">
    <property type="entry name" value="AKR"/>
    <property type="match status" value="1"/>
</dbReference>
<dbReference type="FunFam" id="3.20.20.100:FF:000002">
    <property type="entry name" value="2,5-diketo-D-gluconic acid reductase A"/>
    <property type="match status" value="1"/>
</dbReference>
<dbReference type="GO" id="GO:0016616">
    <property type="term" value="F:oxidoreductase activity, acting on the CH-OH group of donors, NAD or NADP as acceptor"/>
    <property type="evidence" value="ECO:0007669"/>
    <property type="project" value="UniProtKB-ARBA"/>
</dbReference>
<dbReference type="InterPro" id="IPR036812">
    <property type="entry name" value="NAD(P)_OxRdtase_dom_sf"/>
</dbReference>
<dbReference type="InterPro" id="IPR023210">
    <property type="entry name" value="NADP_OxRdtase_dom"/>
</dbReference>
<dbReference type="Proteomes" id="UP000244893">
    <property type="component" value="Unassembled WGS sequence"/>
</dbReference>
<evidence type="ECO:0000256" key="6">
    <source>
        <dbReference type="PIRSR" id="PIRSR000097-3"/>
    </source>
</evidence>
<evidence type="ECO:0000256" key="3">
    <source>
        <dbReference type="ARBA" id="ARBA00023002"/>
    </source>
</evidence>
<dbReference type="Pfam" id="PF00248">
    <property type="entry name" value="Aldo_ket_red"/>
    <property type="match status" value="1"/>
</dbReference>
<organism evidence="8 9">
    <name type="scientific">Amnibacterium flavum</name>
    <dbReference type="NCBI Taxonomy" id="2173173"/>
    <lineage>
        <taxon>Bacteria</taxon>
        <taxon>Bacillati</taxon>
        <taxon>Actinomycetota</taxon>
        <taxon>Actinomycetes</taxon>
        <taxon>Micrococcales</taxon>
        <taxon>Microbacteriaceae</taxon>
        <taxon>Amnibacterium</taxon>
    </lineage>
</organism>
<dbReference type="PROSITE" id="PS00063">
    <property type="entry name" value="ALDOKETO_REDUCTASE_3"/>
    <property type="match status" value="1"/>
</dbReference>
<dbReference type="OrthoDB" id="9804790at2"/>
<gene>
    <name evidence="8" type="ORF">DDQ50_04570</name>
</gene>
<dbReference type="SUPFAM" id="SSF51430">
    <property type="entry name" value="NAD(P)-linked oxidoreductase"/>
    <property type="match status" value="1"/>
</dbReference>
<dbReference type="PROSITE" id="PS00798">
    <property type="entry name" value="ALDOKETO_REDUCTASE_1"/>
    <property type="match status" value="1"/>
</dbReference>
<sequence>MTTPTLPMIDGTSIPTIGLGTYSLDGEDGAAAVAAALRTGYRLIDTALGYGNEDAVGAGIRESGIPRDEIVLTTKLPGDDHGYEATLRSFETSRANLGLDTVDVYLIHWPEPEKDLFVDSWRAMIELQKSGSVRTIGVSNFSAEQILRLEAETGVLPALNQIELHIGLPQDDLRSFHESKGIVTESYSPLKGRAAIEADGTLQRIADEFGVSWNQVALRWSIQLGTVPIPRSKDAARQAQNFDVFGFELNDEQMRRINELYL</sequence>